<evidence type="ECO:0000256" key="1">
    <source>
        <dbReference type="ARBA" id="ARBA00004180"/>
    </source>
</evidence>
<comment type="similarity">
    <text evidence="2 6">Belongs to the clathrin light chain family.</text>
</comment>
<feature type="region of interest" description="Disordered" evidence="7">
    <location>
        <begin position="179"/>
        <end position="223"/>
    </location>
</feature>
<evidence type="ECO:0000256" key="4">
    <source>
        <dbReference type="ARBA" id="ARBA00023176"/>
    </source>
</evidence>
<dbReference type="Pfam" id="PF00226">
    <property type="entry name" value="DnaJ"/>
    <property type="match status" value="1"/>
</dbReference>
<dbReference type="InterPro" id="IPR000996">
    <property type="entry name" value="Clathrin_L-chain"/>
</dbReference>
<dbReference type="Gene3D" id="1.10.287.110">
    <property type="entry name" value="DnaJ domain"/>
    <property type="match status" value="1"/>
</dbReference>
<dbReference type="GO" id="GO:0005198">
    <property type="term" value="F:structural molecule activity"/>
    <property type="evidence" value="ECO:0007669"/>
    <property type="project" value="InterPro"/>
</dbReference>
<evidence type="ECO:0000259" key="8">
    <source>
        <dbReference type="PROSITE" id="PS50076"/>
    </source>
</evidence>
<keyword evidence="4 6" id="KW-0168">Coated pit</keyword>
<sequence>MNENYYSVLNCTENATFDEIKRNYRQLVKICHPDKQSPLDKNEEFVRIDKAWRTLRDEKLRKEYDSILMDRRYKEQHLVYATVHFKELNFDNDVSYYQCRCVNILKIMGDFGDNFDIDPAAEFLAREQDELAGLDDEVKNVITVVPPHIDDTTTNVFKENSESFEMINGIEQDFYDDSKEQDSEPAVNGFMETISPSPPRHEKKEEPEKIKKWREEQKTRLEEKDREEEIKKEELRQIAAKELQDWYKHHEEQIAKTKAANRNAEKQFVAEDNEIEPGTEWERIAKLCDFNPKASKGNKDVSRMRSIILQLKQSPPPVTNKA</sequence>
<dbReference type="PANTHER" id="PTHR10639">
    <property type="entry name" value="CLATHRIN LIGHT CHAIN"/>
    <property type="match status" value="1"/>
</dbReference>
<evidence type="ECO:0000256" key="5">
    <source>
        <dbReference type="ARBA" id="ARBA00023329"/>
    </source>
</evidence>
<dbReference type="AlphaFoldDB" id="A0A5N4ARJ3"/>
<dbReference type="EMBL" id="VVIM01000005">
    <property type="protein sequence ID" value="KAB0799947.1"/>
    <property type="molecule type" value="Genomic_DNA"/>
</dbReference>
<keyword evidence="10" id="KW-1185">Reference proteome</keyword>
<dbReference type="InterPro" id="IPR036869">
    <property type="entry name" value="J_dom_sf"/>
</dbReference>
<dbReference type="PRINTS" id="PR00625">
    <property type="entry name" value="JDOMAIN"/>
</dbReference>
<dbReference type="SUPFAM" id="SSF46565">
    <property type="entry name" value="Chaperone J-domain"/>
    <property type="match status" value="1"/>
</dbReference>
<dbReference type="InterPro" id="IPR001623">
    <property type="entry name" value="DnaJ_domain"/>
</dbReference>
<dbReference type="PROSITE" id="PS00581">
    <property type="entry name" value="CLATHRIN_LIGHT_CHN_2"/>
    <property type="match status" value="1"/>
</dbReference>
<accession>A0A5N4ARJ3</accession>
<dbReference type="CDD" id="cd06257">
    <property type="entry name" value="DnaJ"/>
    <property type="match status" value="1"/>
</dbReference>
<feature type="domain" description="J" evidence="8">
    <location>
        <begin position="4"/>
        <end position="68"/>
    </location>
</feature>
<dbReference type="Pfam" id="PF01086">
    <property type="entry name" value="Clathrin_lg_ch"/>
    <property type="match status" value="1"/>
</dbReference>
<dbReference type="FunCoup" id="A0A5N4ARJ3">
    <property type="interactions" value="1524"/>
</dbReference>
<dbReference type="PANTHER" id="PTHR10639:SF7">
    <property type="entry name" value="CLATHRIN LIGHT CHAIN"/>
    <property type="match status" value="1"/>
</dbReference>
<gene>
    <name evidence="9" type="ORF">PPYR_07827</name>
</gene>
<evidence type="ECO:0000313" key="9">
    <source>
        <dbReference type="EMBL" id="KAB0799947.1"/>
    </source>
</evidence>
<keyword evidence="5 6" id="KW-0968">Cytoplasmic vesicle</keyword>
<reference evidence="9 10" key="1">
    <citation type="journal article" date="2018" name="Elife">
        <title>Firefly genomes illuminate parallel origins of bioluminescence in beetles.</title>
        <authorList>
            <person name="Fallon T.R."/>
            <person name="Lower S.E."/>
            <person name="Chang C.H."/>
            <person name="Bessho-Uehara M."/>
            <person name="Martin G.J."/>
            <person name="Bewick A.J."/>
            <person name="Behringer M."/>
            <person name="Debat H.J."/>
            <person name="Wong I."/>
            <person name="Day J.C."/>
            <person name="Suvorov A."/>
            <person name="Silva C.J."/>
            <person name="Stanger-Hall K.F."/>
            <person name="Hall D.W."/>
            <person name="Schmitz R.J."/>
            <person name="Nelson D.R."/>
            <person name="Lewis S.M."/>
            <person name="Shigenobu S."/>
            <person name="Bybee S.M."/>
            <person name="Larracuente A.M."/>
            <person name="Oba Y."/>
            <person name="Weng J.K."/>
        </authorList>
    </citation>
    <scope>NUCLEOTIDE SEQUENCE [LARGE SCALE GENOMIC DNA]</scope>
    <source>
        <strain evidence="9">1611_PpyrPB1</strain>
        <tissue evidence="9">Whole body</tissue>
    </source>
</reference>
<feature type="compositionally biased region" description="Basic and acidic residues" evidence="7">
    <location>
        <begin position="199"/>
        <end position="223"/>
    </location>
</feature>
<comment type="subcellular location">
    <subcellularLocation>
        <location evidence="1 6">Cytoplasmic vesicle membrane</location>
        <topology evidence="1 6">Peripheral membrane protein</topology>
        <orientation evidence="1 6">Cytoplasmic side</orientation>
    </subcellularLocation>
    <subcellularLocation>
        <location evidence="6">Membrane</location>
        <location evidence="6">Coated pit</location>
        <topology evidence="6">Peripheral membrane protein</topology>
        <orientation evidence="6">Cytoplasmic side</orientation>
    </subcellularLocation>
    <text evidence="6">Cytoplasmic face of coated pits and vesicles.</text>
</comment>
<evidence type="ECO:0000313" key="10">
    <source>
        <dbReference type="Proteomes" id="UP000327044"/>
    </source>
</evidence>
<name>A0A5N4ARJ3_PHOPY</name>
<proteinExistence type="inferred from homology"/>
<dbReference type="GO" id="GO:0030672">
    <property type="term" value="C:synaptic vesicle membrane"/>
    <property type="evidence" value="ECO:0007669"/>
    <property type="project" value="TreeGrafter"/>
</dbReference>
<dbReference type="GO" id="GO:0099631">
    <property type="term" value="C:postsynaptic endocytic zone cytoplasmic component"/>
    <property type="evidence" value="ECO:0007669"/>
    <property type="project" value="TreeGrafter"/>
</dbReference>
<dbReference type="InParanoid" id="A0A5N4ARJ3"/>
<dbReference type="GO" id="GO:0072583">
    <property type="term" value="P:clathrin-dependent endocytosis"/>
    <property type="evidence" value="ECO:0007669"/>
    <property type="project" value="TreeGrafter"/>
</dbReference>
<comment type="caution">
    <text evidence="9">The sequence shown here is derived from an EMBL/GenBank/DDBJ whole genome shotgun (WGS) entry which is preliminary data.</text>
</comment>
<evidence type="ECO:0000256" key="6">
    <source>
        <dbReference type="RuleBase" id="RU363137"/>
    </source>
</evidence>
<dbReference type="GO" id="GO:0030130">
    <property type="term" value="C:clathrin coat of trans-Golgi network vesicle"/>
    <property type="evidence" value="ECO:0007669"/>
    <property type="project" value="InterPro"/>
</dbReference>
<organism evidence="9 10">
    <name type="scientific">Photinus pyralis</name>
    <name type="common">Common eastern firefly</name>
    <name type="synonym">Lampyris pyralis</name>
    <dbReference type="NCBI Taxonomy" id="7054"/>
    <lineage>
        <taxon>Eukaryota</taxon>
        <taxon>Metazoa</taxon>
        <taxon>Ecdysozoa</taxon>
        <taxon>Arthropoda</taxon>
        <taxon>Hexapoda</taxon>
        <taxon>Insecta</taxon>
        <taxon>Pterygota</taxon>
        <taxon>Neoptera</taxon>
        <taxon>Endopterygota</taxon>
        <taxon>Coleoptera</taxon>
        <taxon>Polyphaga</taxon>
        <taxon>Elateriformia</taxon>
        <taxon>Elateroidea</taxon>
        <taxon>Lampyridae</taxon>
        <taxon>Lampyrinae</taxon>
        <taxon>Photinus</taxon>
    </lineage>
</organism>
<dbReference type="GO" id="GO:0030132">
    <property type="term" value="C:clathrin coat of coated pit"/>
    <property type="evidence" value="ECO:0007669"/>
    <property type="project" value="InterPro"/>
</dbReference>
<evidence type="ECO:0000256" key="2">
    <source>
        <dbReference type="ARBA" id="ARBA00005263"/>
    </source>
</evidence>
<dbReference type="GO" id="GO:0032050">
    <property type="term" value="F:clathrin heavy chain binding"/>
    <property type="evidence" value="ECO:0007669"/>
    <property type="project" value="TreeGrafter"/>
</dbReference>
<dbReference type="Proteomes" id="UP000327044">
    <property type="component" value="Unassembled WGS sequence"/>
</dbReference>
<keyword evidence="3 6" id="KW-0472">Membrane</keyword>
<dbReference type="SMART" id="SM00271">
    <property type="entry name" value="DnaJ"/>
    <property type="match status" value="1"/>
</dbReference>
<dbReference type="PROSITE" id="PS50076">
    <property type="entry name" value="DNAJ_2"/>
    <property type="match status" value="1"/>
</dbReference>
<dbReference type="GO" id="GO:0006886">
    <property type="term" value="P:intracellular protein transport"/>
    <property type="evidence" value="ECO:0007669"/>
    <property type="project" value="InterPro"/>
</dbReference>
<evidence type="ECO:0000256" key="3">
    <source>
        <dbReference type="ARBA" id="ARBA00023136"/>
    </source>
</evidence>
<protein>
    <recommendedName>
        <fullName evidence="6">Clathrin light chain</fullName>
    </recommendedName>
</protein>
<evidence type="ECO:0000256" key="7">
    <source>
        <dbReference type="SAM" id="MobiDB-lite"/>
    </source>
</evidence>
<comment type="function">
    <text evidence="6">Clathrin is the major protein of the polyhedral coat of coated pits and vesicles.</text>
</comment>